<dbReference type="FunFam" id="3.20.20.140:FF:000005">
    <property type="entry name" value="TatD family hydrolase"/>
    <property type="match status" value="1"/>
</dbReference>
<evidence type="ECO:0000256" key="1">
    <source>
        <dbReference type="ARBA" id="ARBA00009275"/>
    </source>
</evidence>
<dbReference type="SUPFAM" id="SSF51556">
    <property type="entry name" value="Metallo-dependent hydrolases"/>
    <property type="match status" value="1"/>
</dbReference>
<dbReference type="PANTHER" id="PTHR46124">
    <property type="entry name" value="D-AMINOACYL-TRNA DEACYLASE"/>
    <property type="match status" value="1"/>
</dbReference>
<dbReference type="GO" id="GO:0016788">
    <property type="term" value="F:hydrolase activity, acting on ester bonds"/>
    <property type="evidence" value="ECO:0007669"/>
    <property type="project" value="InterPro"/>
</dbReference>
<dbReference type="PIRSF" id="PIRSF005902">
    <property type="entry name" value="DNase_TatD"/>
    <property type="match status" value="1"/>
</dbReference>
<name>A0A7C4QRC9_9PLAN</name>
<evidence type="ECO:0000256" key="2">
    <source>
        <dbReference type="ARBA" id="ARBA00022723"/>
    </source>
</evidence>
<comment type="similarity">
    <text evidence="1">Belongs to the metallo-dependent hydrolases superfamily. TatD-type hydrolase family.</text>
</comment>
<organism evidence="5">
    <name type="scientific">Schlesneria paludicola</name>
    <dbReference type="NCBI Taxonomy" id="360056"/>
    <lineage>
        <taxon>Bacteria</taxon>
        <taxon>Pseudomonadati</taxon>
        <taxon>Planctomycetota</taxon>
        <taxon>Planctomycetia</taxon>
        <taxon>Planctomycetales</taxon>
        <taxon>Planctomycetaceae</taxon>
        <taxon>Schlesneria</taxon>
    </lineage>
</organism>
<dbReference type="AlphaFoldDB" id="A0A7C4QRC9"/>
<gene>
    <name evidence="5" type="ORF">ENS64_16795</name>
</gene>
<feature type="binding site" evidence="4">
    <location>
        <position position="155"/>
    </location>
    <ligand>
        <name>a divalent metal cation</name>
        <dbReference type="ChEBI" id="CHEBI:60240"/>
        <label>2</label>
    </ligand>
</feature>
<dbReference type="InterPro" id="IPR032466">
    <property type="entry name" value="Metal_Hydrolase"/>
</dbReference>
<dbReference type="CDD" id="cd01310">
    <property type="entry name" value="TatD_DNAse"/>
    <property type="match status" value="1"/>
</dbReference>
<feature type="binding site" evidence="4">
    <location>
        <position position="93"/>
    </location>
    <ligand>
        <name>a divalent metal cation</name>
        <dbReference type="ChEBI" id="CHEBI:60240"/>
        <label>1</label>
    </ligand>
</feature>
<dbReference type="PROSITE" id="PS01091">
    <property type="entry name" value="TATD_3"/>
    <property type="match status" value="1"/>
</dbReference>
<dbReference type="InterPro" id="IPR001130">
    <property type="entry name" value="TatD-like"/>
</dbReference>
<dbReference type="GO" id="GO:0046872">
    <property type="term" value="F:metal ion binding"/>
    <property type="evidence" value="ECO:0007669"/>
    <property type="project" value="UniProtKB-KW"/>
</dbReference>
<keyword evidence="3" id="KW-0378">Hydrolase</keyword>
<dbReference type="GO" id="GO:0005829">
    <property type="term" value="C:cytosol"/>
    <property type="evidence" value="ECO:0007669"/>
    <property type="project" value="TreeGrafter"/>
</dbReference>
<dbReference type="Gene3D" id="3.20.20.140">
    <property type="entry name" value="Metal-dependent hydrolases"/>
    <property type="match status" value="1"/>
</dbReference>
<reference evidence="5" key="1">
    <citation type="journal article" date="2020" name="mSystems">
        <title>Genome- and Community-Level Interaction Insights into Carbon Utilization and Element Cycling Functions of Hydrothermarchaeota in Hydrothermal Sediment.</title>
        <authorList>
            <person name="Zhou Z."/>
            <person name="Liu Y."/>
            <person name="Xu W."/>
            <person name="Pan J."/>
            <person name="Luo Z.H."/>
            <person name="Li M."/>
        </authorList>
    </citation>
    <scope>NUCLEOTIDE SEQUENCE [LARGE SCALE GENOMIC DNA]</scope>
    <source>
        <strain evidence="5">SpSt-508</strain>
    </source>
</reference>
<protein>
    <submittedName>
        <fullName evidence="5">TatD family deoxyribonuclease</fullName>
    </submittedName>
</protein>
<feature type="binding site" evidence="4">
    <location>
        <position position="129"/>
    </location>
    <ligand>
        <name>a divalent metal cation</name>
        <dbReference type="ChEBI" id="CHEBI:60240"/>
        <label>2</label>
    </ligand>
</feature>
<proteinExistence type="inferred from homology"/>
<feature type="binding site" evidence="4">
    <location>
        <position position="205"/>
    </location>
    <ligand>
        <name>a divalent metal cation</name>
        <dbReference type="ChEBI" id="CHEBI:60240"/>
        <label>1</label>
    </ligand>
</feature>
<dbReference type="InterPro" id="IPR018228">
    <property type="entry name" value="DNase_TatD-rel_CS"/>
</dbReference>
<accession>A0A7C4QRC9</accession>
<dbReference type="PANTHER" id="PTHR46124:SF2">
    <property type="entry name" value="D-AMINOACYL-TRNA DEACYLASE"/>
    <property type="match status" value="1"/>
</dbReference>
<dbReference type="Pfam" id="PF01026">
    <property type="entry name" value="TatD_DNase"/>
    <property type="match status" value="1"/>
</dbReference>
<comment type="caution">
    <text evidence="5">The sequence shown here is derived from an EMBL/GenBank/DDBJ whole genome shotgun (WGS) entry which is preliminary data.</text>
</comment>
<evidence type="ECO:0000313" key="5">
    <source>
        <dbReference type="EMBL" id="HGT40904.1"/>
    </source>
</evidence>
<keyword evidence="2 4" id="KW-0479">Metal-binding</keyword>
<dbReference type="NCBIfam" id="TIGR00010">
    <property type="entry name" value="YchF/TatD family DNA exonuclease"/>
    <property type="match status" value="1"/>
</dbReference>
<dbReference type="InterPro" id="IPR015991">
    <property type="entry name" value="TatD/YcfH-like"/>
</dbReference>
<feature type="binding site" evidence="4">
    <location>
        <position position="9"/>
    </location>
    <ligand>
        <name>a divalent metal cation</name>
        <dbReference type="ChEBI" id="CHEBI:60240"/>
        <label>1</label>
    </ligand>
</feature>
<feature type="binding site" evidence="4">
    <location>
        <position position="7"/>
    </location>
    <ligand>
        <name>a divalent metal cation</name>
        <dbReference type="ChEBI" id="CHEBI:60240"/>
        <label>1</label>
    </ligand>
</feature>
<evidence type="ECO:0000256" key="4">
    <source>
        <dbReference type="PIRSR" id="PIRSR005902-1"/>
    </source>
</evidence>
<sequence length="257" mass="27934">MEWIDTHCHLNEDAFSPDLADVVQRAEQSGVTRMLVVGIDLASSRRAVELAERFPSVFAVVGIQPNYVQSAGANDLSAIEELSRSPRVVAIGETGLDRYWDFAPLDQQIAAFEQHIELARQRDLPLVVHCREAEADVLTVLRRAAGAAELAGVMHSFSGDLATATECVALGLHISFAGMLTFKRNDALRSVAAALPAERLLLETDAPYLAPAPYRGKRNEPAYLPFTGACLAEVRKAPTETVAAVTTANARRLFRLP</sequence>
<dbReference type="EMBL" id="DSVQ01000019">
    <property type="protein sequence ID" value="HGT40904.1"/>
    <property type="molecule type" value="Genomic_DNA"/>
</dbReference>
<dbReference type="GO" id="GO:0004536">
    <property type="term" value="F:DNA nuclease activity"/>
    <property type="evidence" value="ECO:0007669"/>
    <property type="project" value="InterPro"/>
</dbReference>
<evidence type="ECO:0000256" key="3">
    <source>
        <dbReference type="ARBA" id="ARBA00022801"/>
    </source>
</evidence>